<gene>
    <name evidence="2" type="ORF">D0Z70_09290</name>
</gene>
<reference evidence="2 3" key="1">
    <citation type="submission" date="2018-08" db="EMBL/GenBank/DDBJ databases">
        <title>Sphingobium sp. EO9.</title>
        <authorList>
            <person name="Park Y."/>
            <person name="Kim K.H."/>
            <person name="Jeon C.O."/>
        </authorList>
    </citation>
    <scope>NUCLEOTIDE SEQUENCE [LARGE SCALE GENOMIC DNA]</scope>
    <source>
        <strain evidence="2 3">EO9</strain>
    </source>
</reference>
<feature type="signal peptide" evidence="1">
    <location>
        <begin position="1"/>
        <end position="18"/>
    </location>
</feature>
<dbReference type="AlphaFoldDB" id="A0A418YUA6"/>
<name>A0A418YUA6_9SPHN</name>
<proteinExistence type="predicted"/>
<organism evidence="2 3">
    <name type="scientific">Sphingobium terrigena</name>
    <dbReference type="NCBI Taxonomy" id="2304063"/>
    <lineage>
        <taxon>Bacteria</taxon>
        <taxon>Pseudomonadati</taxon>
        <taxon>Pseudomonadota</taxon>
        <taxon>Alphaproteobacteria</taxon>
        <taxon>Sphingomonadales</taxon>
        <taxon>Sphingomonadaceae</taxon>
        <taxon>Sphingobium</taxon>
    </lineage>
</organism>
<accession>A0A418YUA6</accession>
<dbReference type="OrthoDB" id="7466572at2"/>
<comment type="caution">
    <text evidence="2">The sequence shown here is derived from an EMBL/GenBank/DDBJ whole genome shotgun (WGS) entry which is preliminary data.</text>
</comment>
<sequence length="262" mass="27750">MRAAALCLALLVPGIAQAETIAIPFAPPVDQRLTYQIEQHRPVEGKVSRFSATRDLRFEKAGEGYILHATLQAIDSDAPASGAEPYAAALTPLIGVEHHFHVDAAGQIVALDNMDAVWSAVQAGLAKMLAAFAPDTPRHRALLSVQALLSGLSPDGRLALLAGELRPLFLFAGGKVEDGAGRGVRTVAGAPLGRPVPVEGVLRVTAQSDKALDLDEQLAGNGINVGITYHLSRRTGLIEKQQRNLMLGTRAVSEKRELTPAQ</sequence>
<evidence type="ECO:0000256" key="1">
    <source>
        <dbReference type="SAM" id="SignalP"/>
    </source>
</evidence>
<evidence type="ECO:0000313" key="2">
    <source>
        <dbReference type="EMBL" id="RJG55634.1"/>
    </source>
</evidence>
<keyword evidence="1" id="KW-0732">Signal</keyword>
<keyword evidence="3" id="KW-1185">Reference proteome</keyword>
<feature type="chain" id="PRO_5019096733" evidence="1">
    <location>
        <begin position="19"/>
        <end position="262"/>
    </location>
</feature>
<dbReference type="Proteomes" id="UP000283469">
    <property type="component" value="Unassembled WGS sequence"/>
</dbReference>
<evidence type="ECO:0000313" key="3">
    <source>
        <dbReference type="Proteomes" id="UP000283469"/>
    </source>
</evidence>
<dbReference type="EMBL" id="QVRA01000006">
    <property type="protein sequence ID" value="RJG55634.1"/>
    <property type="molecule type" value="Genomic_DNA"/>
</dbReference>
<protein>
    <submittedName>
        <fullName evidence="2">Uncharacterized protein</fullName>
    </submittedName>
</protein>